<evidence type="ECO:0000259" key="1">
    <source>
        <dbReference type="Pfam" id="PF22090"/>
    </source>
</evidence>
<dbReference type="Proteomes" id="UP000058925">
    <property type="component" value="Chromosome"/>
</dbReference>
<keyword evidence="3" id="KW-1185">Reference proteome</keyword>
<organism evidence="2 3">
    <name type="scientific">Candidatus Nitrosocosmicus oleophilus</name>
    <dbReference type="NCBI Taxonomy" id="1353260"/>
    <lineage>
        <taxon>Archaea</taxon>
        <taxon>Nitrososphaerota</taxon>
        <taxon>Nitrososphaeria</taxon>
        <taxon>Nitrososphaerales</taxon>
        <taxon>Nitrososphaeraceae</taxon>
        <taxon>Candidatus Nitrosocosmicus</taxon>
    </lineage>
</organism>
<dbReference type="Gene3D" id="3.40.5.50">
    <property type="match status" value="1"/>
</dbReference>
<dbReference type="CDD" id="cd21695">
    <property type="entry name" value="GINS_B_archaea_Gins51"/>
    <property type="match status" value="1"/>
</dbReference>
<dbReference type="OrthoDB" id="82417at2157"/>
<feature type="domain" description="Gins51 C-terminal" evidence="1">
    <location>
        <begin position="150"/>
        <end position="195"/>
    </location>
</feature>
<dbReference type="Gene3D" id="1.20.58.1030">
    <property type="match status" value="1"/>
</dbReference>
<dbReference type="Pfam" id="PF22090">
    <property type="entry name" value="Gins51_C"/>
    <property type="match status" value="1"/>
</dbReference>
<gene>
    <name evidence="2" type="ORF">NMY3_00570</name>
</gene>
<evidence type="ECO:0000313" key="3">
    <source>
        <dbReference type="Proteomes" id="UP000058925"/>
    </source>
</evidence>
<proteinExistence type="predicted"/>
<dbReference type="GeneID" id="60420732"/>
<evidence type="ECO:0000313" key="2">
    <source>
        <dbReference type="EMBL" id="ALI34781.1"/>
    </source>
</evidence>
<sequence>MDQRKPTNLIKIDEIFNILKAEIHLDNGPQPVPHNFYQNISNLVSLLKDQNEKENNGATEKISKEISSNLINLVVKLTTLIFVLRCKKIFDSSKSQNMFEYSNLTDEEKYVFFGNREREQRINIVLKMLLDGKSKTLEKIVSSINQNFVIIRFLDSMEQFVGVNMNKYGPYQRDDVAILPFENARSIIENNKAVEIRKVD</sequence>
<name>A0A654LX22_9ARCH</name>
<dbReference type="KEGG" id="taa:NMY3_00570"/>
<accession>A0A654LX22</accession>
<protein>
    <recommendedName>
        <fullName evidence="1">Gins51 C-terminal domain-containing protein</fullName>
    </recommendedName>
</protein>
<dbReference type="InterPro" id="IPR054314">
    <property type="entry name" value="Gins51_C"/>
</dbReference>
<reference evidence="3" key="1">
    <citation type="submission" date="2015-10" db="EMBL/GenBank/DDBJ databases">
        <title>Niche specialization of a soil ammonia-oxidizing archaeon, Candidatus Nitrosocosmicus oleophilus.</title>
        <authorList>
            <person name="Jung M.-Y."/>
            <person name="Rhee S.-K."/>
        </authorList>
    </citation>
    <scope>NUCLEOTIDE SEQUENCE [LARGE SCALE GENOMIC DNA]</scope>
    <source>
        <strain evidence="3">MY3</strain>
    </source>
</reference>
<dbReference type="AlphaFoldDB" id="A0A654LX22"/>
<dbReference type="EMBL" id="CP012850">
    <property type="protein sequence ID" value="ALI34781.1"/>
    <property type="molecule type" value="Genomic_DNA"/>
</dbReference>
<dbReference type="RefSeq" id="WP_196817382.1">
    <property type="nucleotide sequence ID" value="NZ_CP012850.1"/>
</dbReference>